<feature type="transmembrane region" description="Helical" evidence="1">
    <location>
        <begin position="103"/>
        <end position="129"/>
    </location>
</feature>
<feature type="transmembrane region" description="Helical" evidence="1">
    <location>
        <begin position="12"/>
        <end position="36"/>
    </location>
</feature>
<keyword evidence="1" id="KW-0472">Membrane</keyword>
<feature type="transmembrane region" description="Helical" evidence="1">
    <location>
        <begin position="427"/>
        <end position="449"/>
    </location>
</feature>
<dbReference type="SUPFAM" id="SSF103473">
    <property type="entry name" value="MFS general substrate transporter"/>
    <property type="match status" value="1"/>
</dbReference>
<gene>
    <name evidence="2" type="ORF">TNCT_153491</name>
</gene>
<organism evidence="2 3">
    <name type="scientific">Trichonephila clavata</name>
    <name type="common">Joro spider</name>
    <name type="synonym">Nephila clavata</name>
    <dbReference type="NCBI Taxonomy" id="2740835"/>
    <lineage>
        <taxon>Eukaryota</taxon>
        <taxon>Metazoa</taxon>
        <taxon>Ecdysozoa</taxon>
        <taxon>Arthropoda</taxon>
        <taxon>Chelicerata</taxon>
        <taxon>Arachnida</taxon>
        <taxon>Araneae</taxon>
        <taxon>Araneomorphae</taxon>
        <taxon>Entelegynae</taxon>
        <taxon>Araneoidea</taxon>
        <taxon>Nephilidae</taxon>
        <taxon>Trichonephila</taxon>
    </lineage>
</organism>
<feature type="transmembrane region" description="Helical" evidence="1">
    <location>
        <begin position="372"/>
        <end position="391"/>
    </location>
</feature>
<keyword evidence="3" id="KW-1185">Reference proteome</keyword>
<feature type="transmembrane region" description="Helical" evidence="1">
    <location>
        <begin position="330"/>
        <end position="352"/>
    </location>
</feature>
<dbReference type="GO" id="GO:0008028">
    <property type="term" value="F:monocarboxylic acid transmembrane transporter activity"/>
    <property type="evidence" value="ECO:0007669"/>
    <property type="project" value="TreeGrafter"/>
</dbReference>
<feature type="transmembrane region" description="Helical" evidence="1">
    <location>
        <begin position="403"/>
        <end position="421"/>
    </location>
</feature>
<dbReference type="InterPro" id="IPR050327">
    <property type="entry name" value="Proton-linked_MCT"/>
</dbReference>
<dbReference type="InterPro" id="IPR036259">
    <property type="entry name" value="MFS_trans_sf"/>
</dbReference>
<dbReference type="EMBL" id="BMAO01029171">
    <property type="protein sequence ID" value="GFR29862.1"/>
    <property type="molecule type" value="Genomic_DNA"/>
</dbReference>
<keyword evidence="1" id="KW-0812">Transmembrane</keyword>
<feature type="transmembrane region" description="Helical" evidence="1">
    <location>
        <begin position="166"/>
        <end position="190"/>
    </location>
</feature>
<reference evidence="2" key="1">
    <citation type="submission" date="2020-07" db="EMBL/GenBank/DDBJ databases">
        <title>Multicomponent nature underlies the extraordinary mechanical properties of spider dragline silk.</title>
        <authorList>
            <person name="Kono N."/>
            <person name="Nakamura H."/>
            <person name="Mori M."/>
            <person name="Yoshida Y."/>
            <person name="Ohtoshi R."/>
            <person name="Malay A.D."/>
            <person name="Moran D.A.P."/>
            <person name="Tomita M."/>
            <person name="Numata K."/>
            <person name="Arakawa K."/>
        </authorList>
    </citation>
    <scope>NUCLEOTIDE SEQUENCE</scope>
</reference>
<dbReference type="OrthoDB" id="6429771at2759"/>
<comment type="caution">
    <text evidence="2">The sequence shown here is derived from an EMBL/GenBank/DDBJ whole genome shotgun (WGS) entry which is preliminary data.</text>
</comment>
<dbReference type="Gene3D" id="1.20.1250.20">
    <property type="entry name" value="MFS general substrate transporter like domains"/>
    <property type="match status" value="1"/>
</dbReference>
<sequence length="487" mass="53410">MAYTTDSYHSWIIVAASHIIHFFLFGMFRVGGLLYVEAMAIYGIDRETASVPFVIAYTLRCLSGPLSGYLINVRPVISFGCVLAAVGVGVCCFAKSITFISIVWGGLFGLGCGLASSSLIHLFIILTQLIHLNFKKHASKANGVSLSGVSVAGFVLSPLVNSLLDTYGLSGTFLIMSALMMNMLPASLLLRVPTENPSKNDKNIESQPLHKEHCITNVSNSTKRYPEIEKELPIDKDKDSHVPLLEMTGISRVPLTERTECEITKTNLNPVSAVVRRINEKQTPVKVCASDVNNSLCESSEQCLNEKGNAHKPSNRDPKKQNGCLKCFSIFLDPTFVFISIPRCFSNFFFLMLPTIIVDFSRDKNLTKSESVSVLMLFSGCDLFGKLCLGWIVDGKYVTSNNYCALCFIIISGFLAFITWAEGFAMMLVGVAGISLCVGTLSPTFPLLVRQYMAKEKQTMAMASSLFLMVPLNFSTTPLIGYLPLCC</sequence>
<dbReference type="AlphaFoldDB" id="A0A8X6M2R0"/>
<evidence type="ECO:0008006" key="4">
    <source>
        <dbReference type="Google" id="ProtNLM"/>
    </source>
</evidence>
<evidence type="ECO:0000313" key="3">
    <source>
        <dbReference type="Proteomes" id="UP000887116"/>
    </source>
</evidence>
<protein>
    <recommendedName>
        <fullName evidence="4">Monocarboxylate transporter</fullName>
    </recommendedName>
</protein>
<evidence type="ECO:0000313" key="2">
    <source>
        <dbReference type="EMBL" id="GFR29862.1"/>
    </source>
</evidence>
<feature type="transmembrane region" description="Helical" evidence="1">
    <location>
        <begin position="141"/>
        <end position="160"/>
    </location>
</feature>
<dbReference type="PANTHER" id="PTHR11360">
    <property type="entry name" value="MONOCARBOXYLATE TRANSPORTER"/>
    <property type="match status" value="1"/>
</dbReference>
<feature type="transmembrane region" description="Helical" evidence="1">
    <location>
        <begin position="76"/>
        <end position="97"/>
    </location>
</feature>
<dbReference type="InterPro" id="IPR011701">
    <property type="entry name" value="MFS"/>
</dbReference>
<proteinExistence type="predicted"/>
<keyword evidence="1" id="KW-1133">Transmembrane helix</keyword>
<dbReference type="Proteomes" id="UP000887116">
    <property type="component" value="Unassembled WGS sequence"/>
</dbReference>
<dbReference type="PANTHER" id="PTHR11360:SF303">
    <property type="entry name" value="MAJOR FACILITATOR SUPERFAMILY (MFS) PROFILE DOMAIN-CONTAINING PROTEIN"/>
    <property type="match status" value="1"/>
</dbReference>
<name>A0A8X6M2R0_TRICU</name>
<accession>A0A8X6M2R0</accession>
<dbReference type="Pfam" id="PF07690">
    <property type="entry name" value="MFS_1"/>
    <property type="match status" value="1"/>
</dbReference>
<evidence type="ECO:0000256" key="1">
    <source>
        <dbReference type="SAM" id="Phobius"/>
    </source>
</evidence>
<feature type="transmembrane region" description="Helical" evidence="1">
    <location>
        <begin position="461"/>
        <end position="483"/>
    </location>
</feature>